<proteinExistence type="predicted"/>
<evidence type="ECO:0000313" key="2">
    <source>
        <dbReference type="Proteomes" id="UP000033423"/>
    </source>
</evidence>
<evidence type="ECO:0008006" key="3">
    <source>
        <dbReference type="Google" id="ProtNLM"/>
    </source>
</evidence>
<dbReference type="Proteomes" id="UP000033423">
    <property type="component" value="Unassembled WGS sequence"/>
</dbReference>
<dbReference type="AlphaFoldDB" id="A0A0F3GIL8"/>
<name>A0A0F3GIL8_9BACT</name>
<evidence type="ECO:0000313" key="1">
    <source>
        <dbReference type="EMBL" id="KJU81687.1"/>
    </source>
</evidence>
<dbReference type="EMBL" id="LACI01002602">
    <property type="protein sequence ID" value="KJU81687.1"/>
    <property type="molecule type" value="Genomic_DNA"/>
</dbReference>
<reference evidence="1 2" key="1">
    <citation type="submission" date="2015-02" db="EMBL/GenBank/DDBJ databases">
        <title>Single-cell genomics of uncultivated deep-branching MTB reveals a conserved set of magnetosome genes.</title>
        <authorList>
            <person name="Kolinko S."/>
            <person name="Richter M."/>
            <person name="Glockner F.O."/>
            <person name="Brachmann A."/>
            <person name="Schuler D."/>
        </authorList>
    </citation>
    <scope>NUCLEOTIDE SEQUENCE [LARGE SCALE GENOMIC DNA]</scope>
    <source>
        <strain evidence="1">TM-1</strain>
    </source>
</reference>
<sequence>LKDVPHCKGCLGMNAFVKAGDGSLDFGGIDEEVARQINNLAAPIRLERGNDGYGEIHIAQRHGQEIRKAGYPNVRTFVEDVTKNFTQVRENGNRFLLVKTNGLSCVSVISLIADPDGNYYGVVTAYIMNSRSLDRKKLLWERSESLSTSPE</sequence>
<gene>
    <name evidence="1" type="ORF">MBAV_006121</name>
</gene>
<protein>
    <recommendedName>
        <fullName evidence="3">Phage-Barnase-EndoU-ColicinE5/D-RelE like nuclease 3 domain-containing protein</fullName>
    </recommendedName>
</protein>
<feature type="non-terminal residue" evidence="1">
    <location>
        <position position="1"/>
    </location>
</feature>
<comment type="caution">
    <text evidence="1">The sequence shown here is derived from an EMBL/GenBank/DDBJ whole genome shotgun (WGS) entry which is preliminary data.</text>
</comment>
<keyword evidence="2" id="KW-1185">Reference proteome</keyword>
<organism evidence="1 2">
    <name type="scientific">Candidatus Magnetobacterium bavaricum</name>
    <dbReference type="NCBI Taxonomy" id="29290"/>
    <lineage>
        <taxon>Bacteria</taxon>
        <taxon>Pseudomonadati</taxon>
        <taxon>Nitrospirota</taxon>
        <taxon>Thermodesulfovibrionia</taxon>
        <taxon>Thermodesulfovibrionales</taxon>
        <taxon>Candidatus Magnetobacteriaceae</taxon>
        <taxon>Candidatus Magnetobacterium</taxon>
    </lineage>
</organism>
<accession>A0A0F3GIL8</accession>